<proteinExistence type="predicted"/>
<accession>X1SRM1</accession>
<reference evidence="1" key="1">
    <citation type="journal article" date="2014" name="Front. Microbiol.">
        <title>High frequency of phylogenetically diverse reductive dehalogenase-homologous genes in deep subseafloor sedimentary metagenomes.</title>
        <authorList>
            <person name="Kawai M."/>
            <person name="Futagami T."/>
            <person name="Toyoda A."/>
            <person name="Takaki Y."/>
            <person name="Nishi S."/>
            <person name="Hori S."/>
            <person name="Arai W."/>
            <person name="Tsubouchi T."/>
            <person name="Morono Y."/>
            <person name="Uchiyama I."/>
            <person name="Ito T."/>
            <person name="Fujiyama A."/>
            <person name="Inagaki F."/>
            <person name="Takami H."/>
        </authorList>
    </citation>
    <scope>NUCLEOTIDE SEQUENCE</scope>
    <source>
        <strain evidence="1">Expedition CK06-06</strain>
    </source>
</reference>
<sequence length="45" mass="5223">KPERDSSGKIIMRLLSVDTCISIPYEIQKIILDKNEEKKRTGYRG</sequence>
<evidence type="ECO:0000313" key="1">
    <source>
        <dbReference type="EMBL" id="GAI81801.1"/>
    </source>
</evidence>
<dbReference type="AlphaFoldDB" id="X1SRM1"/>
<name>X1SRM1_9ZZZZ</name>
<organism evidence="1">
    <name type="scientific">marine sediment metagenome</name>
    <dbReference type="NCBI Taxonomy" id="412755"/>
    <lineage>
        <taxon>unclassified sequences</taxon>
        <taxon>metagenomes</taxon>
        <taxon>ecological metagenomes</taxon>
    </lineage>
</organism>
<comment type="caution">
    <text evidence="1">The sequence shown here is derived from an EMBL/GenBank/DDBJ whole genome shotgun (WGS) entry which is preliminary data.</text>
</comment>
<protein>
    <submittedName>
        <fullName evidence="1">Uncharacterized protein</fullName>
    </submittedName>
</protein>
<feature type="non-terminal residue" evidence="1">
    <location>
        <position position="1"/>
    </location>
</feature>
<dbReference type="EMBL" id="BARW01014940">
    <property type="protein sequence ID" value="GAI81801.1"/>
    <property type="molecule type" value="Genomic_DNA"/>
</dbReference>
<gene>
    <name evidence="1" type="ORF">S12H4_26349</name>
</gene>